<reference evidence="7" key="1">
    <citation type="submission" date="2020-07" db="EMBL/GenBank/DDBJ databases">
        <authorList>
            <person name="Tarantini F.S."/>
            <person name="Hong K.W."/>
            <person name="Chan K.G."/>
        </authorList>
    </citation>
    <scope>NUCLEOTIDE SEQUENCE</scope>
    <source>
        <strain evidence="7">32-07</strain>
    </source>
</reference>
<evidence type="ECO:0000313" key="8">
    <source>
        <dbReference type="Proteomes" id="UP001049518"/>
    </source>
</evidence>
<feature type="region of interest" description="Disordered" evidence="5">
    <location>
        <begin position="374"/>
        <end position="410"/>
    </location>
</feature>
<dbReference type="Pfam" id="PF07690">
    <property type="entry name" value="MFS_1"/>
    <property type="match status" value="1"/>
</dbReference>
<feature type="transmembrane region" description="Helical" evidence="6">
    <location>
        <begin position="264"/>
        <end position="283"/>
    </location>
</feature>
<dbReference type="SUPFAM" id="SSF103473">
    <property type="entry name" value="MFS general substrate transporter"/>
    <property type="match status" value="1"/>
</dbReference>
<feature type="transmembrane region" description="Helical" evidence="6">
    <location>
        <begin position="349"/>
        <end position="370"/>
    </location>
</feature>
<dbReference type="InterPro" id="IPR051788">
    <property type="entry name" value="MFS_Transporter"/>
</dbReference>
<evidence type="ECO:0000256" key="6">
    <source>
        <dbReference type="SAM" id="Phobius"/>
    </source>
</evidence>
<feature type="transmembrane region" description="Helical" evidence="6">
    <location>
        <begin position="38"/>
        <end position="56"/>
    </location>
</feature>
<keyword evidence="8" id="KW-1185">Reference proteome</keyword>
<feature type="transmembrane region" description="Helical" evidence="6">
    <location>
        <begin position="132"/>
        <end position="151"/>
    </location>
</feature>
<keyword evidence="2 6" id="KW-0812">Transmembrane</keyword>
<accession>A0ABX8QMY9</accession>
<dbReference type="Proteomes" id="UP001049518">
    <property type="component" value="Chromosome"/>
</dbReference>
<dbReference type="InterPro" id="IPR011701">
    <property type="entry name" value="MFS"/>
</dbReference>
<keyword evidence="3 6" id="KW-1133">Transmembrane helix</keyword>
<evidence type="ECO:0000256" key="4">
    <source>
        <dbReference type="ARBA" id="ARBA00023136"/>
    </source>
</evidence>
<dbReference type="RefSeq" id="WP_231333171.1">
    <property type="nucleotide sequence ID" value="NZ_CP059572.1"/>
</dbReference>
<evidence type="ECO:0000256" key="5">
    <source>
        <dbReference type="SAM" id="MobiDB-lite"/>
    </source>
</evidence>
<sequence length="410" mass="40313">MSNRSAISVVFALHGAVAGSLATRVPWIQDHLGLGPTILGMALLCPSIGAFAGMPMAGRLAHRFGGRAATRVLLAAWCGVLALPALAPAPAWLFAAMLLYGVTAGMCDVVMNAHALTLERRLRRPIISGLHGLWCVGSLAAGGLGVLAAHARIDARLHLGALAAALLAAGIVAGRGLLPDGTAPGAPAPRRFALPGRPILAIGAVGFCATFAEGASADWAAVYLTEVAGAGPGLAAASFTVFMSCMAATRLAGDRLVRRAGPVAVVRGGGVLAVAGGVLVVAARSPLPGMIGFALIGVGVATIVPLVFAAAGNAGPSAGEGVAGVATITYLSGLTAPAVTGWAAGALSYPAAFAMITGVVSLMTVAAGALRPGRAPAPAVSGPGAEPAAEPALDTERPGHRGAVPGRRTG</sequence>
<dbReference type="InterPro" id="IPR036259">
    <property type="entry name" value="MFS_trans_sf"/>
</dbReference>
<organism evidence="7 8">
    <name type="scientific">Actinomadura graeca</name>
    <dbReference type="NCBI Taxonomy" id="2750812"/>
    <lineage>
        <taxon>Bacteria</taxon>
        <taxon>Bacillati</taxon>
        <taxon>Actinomycetota</taxon>
        <taxon>Actinomycetes</taxon>
        <taxon>Streptosporangiales</taxon>
        <taxon>Thermomonosporaceae</taxon>
        <taxon>Actinomadura</taxon>
    </lineage>
</organism>
<proteinExistence type="predicted"/>
<dbReference type="PANTHER" id="PTHR23514">
    <property type="entry name" value="BYPASS OF STOP CODON PROTEIN 6"/>
    <property type="match status" value="1"/>
</dbReference>
<dbReference type="Gene3D" id="1.20.1250.20">
    <property type="entry name" value="MFS general substrate transporter like domains"/>
    <property type="match status" value="2"/>
</dbReference>
<dbReference type="CDD" id="cd17393">
    <property type="entry name" value="MFS_MosC_like"/>
    <property type="match status" value="1"/>
</dbReference>
<protein>
    <submittedName>
        <fullName evidence="7">MFS transporter</fullName>
    </submittedName>
</protein>
<dbReference type="EMBL" id="CP059572">
    <property type="protein sequence ID" value="QXJ20120.1"/>
    <property type="molecule type" value="Genomic_DNA"/>
</dbReference>
<evidence type="ECO:0000256" key="3">
    <source>
        <dbReference type="ARBA" id="ARBA00022989"/>
    </source>
</evidence>
<gene>
    <name evidence="7" type="ORF">AGRA3207_000773</name>
</gene>
<feature type="transmembrane region" description="Helical" evidence="6">
    <location>
        <begin position="68"/>
        <end position="86"/>
    </location>
</feature>
<evidence type="ECO:0000313" key="7">
    <source>
        <dbReference type="EMBL" id="QXJ20120.1"/>
    </source>
</evidence>
<evidence type="ECO:0000256" key="1">
    <source>
        <dbReference type="ARBA" id="ARBA00004141"/>
    </source>
</evidence>
<keyword evidence="4 6" id="KW-0472">Membrane</keyword>
<feature type="transmembrane region" description="Helical" evidence="6">
    <location>
        <begin position="157"/>
        <end position="178"/>
    </location>
</feature>
<dbReference type="PANTHER" id="PTHR23514:SF13">
    <property type="entry name" value="INNER MEMBRANE PROTEIN YBJJ"/>
    <property type="match status" value="1"/>
</dbReference>
<feature type="transmembrane region" description="Helical" evidence="6">
    <location>
        <begin position="322"/>
        <end position="343"/>
    </location>
</feature>
<comment type="subcellular location">
    <subcellularLocation>
        <location evidence="1">Membrane</location>
        <topology evidence="1">Multi-pass membrane protein</topology>
    </subcellularLocation>
</comment>
<name>A0ABX8QMY9_9ACTN</name>
<feature type="transmembrane region" description="Helical" evidence="6">
    <location>
        <begin position="289"/>
        <end position="310"/>
    </location>
</feature>
<evidence type="ECO:0000256" key="2">
    <source>
        <dbReference type="ARBA" id="ARBA00022692"/>
    </source>
</evidence>
<feature type="compositionally biased region" description="Low complexity" evidence="5">
    <location>
        <begin position="374"/>
        <end position="392"/>
    </location>
</feature>